<dbReference type="EMBL" id="JANBPY010003526">
    <property type="protein sequence ID" value="KAJ1951291.1"/>
    <property type="molecule type" value="Genomic_DNA"/>
</dbReference>
<feature type="compositionally biased region" description="Polar residues" evidence="1">
    <location>
        <begin position="232"/>
        <end position="241"/>
    </location>
</feature>
<proteinExistence type="predicted"/>
<protein>
    <submittedName>
        <fullName evidence="2">Uncharacterized protein</fullName>
    </submittedName>
</protein>
<name>A0A9W8DYK6_9FUNG</name>
<organism evidence="2 3">
    <name type="scientific">Dispira parvispora</name>
    <dbReference type="NCBI Taxonomy" id="1520584"/>
    <lineage>
        <taxon>Eukaryota</taxon>
        <taxon>Fungi</taxon>
        <taxon>Fungi incertae sedis</taxon>
        <taxon>Zoopagomycota</taxon>
        <taxon>Kickxellomycotina</taxon>
        <taxon>Dimargaritomycetes</taxon>
        <taxon>Dimargaritales</taxon>
        <taxon>Dimargaritaceae</taxon>
        <taxon>Dispira</taxon>
    </lineage>
</organism>
<reference evidence="2" key="1">
    <citation type="submission" date="2022-07" db="EMBL/GenBank/DDBJ databases">
        <title>Phylogenomic reconstructions and comparative analyses of Kickxellomycotina fungi.</title>
        <authorList>
            <person name="Reynolds N.K."/>
            <person name="Stajich J.E."/>
            <person name="Barry K."/>
            <person name="Grigoriev I.V."/>
            <person name="Crous P."/>
            <person name="Smith M.E."/>
        </authorList>
    </citation>
    <scope>NUCLEOTIDE SEQUENCE</scope>
    <source>
        <strain evidence="2">RSA 1196</strain>
    </source>
</reference>
<dbReference type="AlphaFoldDB" id="A0A9W8DYK6"/>
<accession>A0A9W8DYK6</accession>
<sequence length="252" mass="26334">MSSRNASLASSRRSARSHRDSITTSLLSPQRPHVEEQIVSTSLPITVSTSLTTPQLFANSPPLSNTGESPDAMVASTMLRSQIIHSMAHPPTVDSLRSALLEAAQDSMVPAAKNVTLVPTSTTESSLHSSMPGSLGMAHQPVTGGLGEESVGQARSGPYGEATRMKMPEGMPPGQVGDSSQRVSTATGRVSTPTAEIRVPDAVSEIERGAEESRQPLLSSVQSHLEVPIPRTVSTSTNLATPSGRLPDPAAE</sequence>
<evidence type="ECO:0000256" key="1">
    <source>
        <dbReference type="SAM" id="MobiDB-lite"/>
    </source>
</evidence>
<feature type="compositionally biased region" description="Polar residues" evidence="1">
    <location>
        <begin position="177"/>
        <end position="194"/>
    </location>
</feature>
<comment type="caution">
    <text evidence="2">The sequence shown here is derived from an EMBL/GenBank/DDBJ whole genome shotgun (WGS) entry which is preliminary data.</text>
</comment>
<feature type="compositionally biased region" description="Low complexity" evidence="1">
    <location>
        <begin position="1"/>
        <end position="12"/>
    </location>
</feature>
<feature type="region of interest" description="Disordered" evidence="1">
    <location>
        <begin position="228"/>
        <end position="252"/>
    </location>
</feature>
<keyword evidence="3" id="KW-1185">Reference proteome</keyword>
<gene>
    <name evidence="2" type="ORF">IWQ62_006440</name>
</gene>
<feature type="region of interest" description="Disordered" evidence="1">
    <location>
        <begin position="142"/>
        <end position="195"/>
    </location>
</feature>
<dbReference type="Proteomes" id="UP001150925">
    <property type="component" value="Unassembled WGS sequence"/>
</dbReference>
<feature type="non-terminal residue" evidence="2">
    <location>
        <position position="252"/>
    </location>
</feature>
<evidence type="ECO:0000313" key="3">
    <source>
        <dbReference type="Proteomes" id="UP001150925"/>
    </source>
</evidence>
<feature type="region of interest" description="Disordered" evidence="1">
    <location>
        <begin position="1"/>
        <end position="38"/>
    </location>
</feature>
<evidence type="ECO:0000313" key="2">
    <source>
        <dbReference type="EMBL" id="KAJ1951291.1"/>
    </source>
</evidence>